<feature type="domain" description="Methyltransferase FkbM" evidence="1">
    <location>
        <begin position="94"/>
        <end position="258"/>
    </location>
</feature>
<accession>A0A1F5YUX7</accession>
<dbReference type="InterPro" id="IPR052514">
    <property type="entry name" value="SAM-dependent_MTase"/>
</dbReference>
<gene>
    <name evidence="2" type="ORF">A2W14_05915</name>
</gene>
<dbReference type="NCBIfam" id="TIGR01444">
    <property type="entry name" value="fkbM_fam"/>
    <property type="match status" value="1"/>
</dbReference>
<dbReference type="InterPro" id="IPR006342">
    <property type="entry name" value="FkbM_mtfrase"/>
</dbReference>
<dbReference type="Proteomes" id="UP000176665">
    <property type="component" value="Unassembled WGS sequence"/>
</dbReference>
<name>A0A1F5YUX7_9BACT</name>
<dbReference type="STRING" id="1798371.A2W14_05915"/>
<comment type="caution">
    <text evidence="2">The sequence shown here is derived from an EMBL/GenBank/DDBJ whole genome shotgun (WGS) entry which is preliminary data.</text>
</comment>
<protein>
    <recommendedName>
        <fullName evidence="1">Methyltransferase FkbM domain-containing protein</fullName>
    </recommendedName>
</protein>
<organism evidence="2 3">
    <name type="scientific">Candidatus Gottesmanbacteria bacterium RBG_16_37_8</name>
    <dbReference type="NCBI Taxonomy" id="1798371"/>
    <lineage>
        <taxon>Bacteria</taxon>
        <taxon>Candidatus Gottesmaniibacteriota</taxon>
    </lineage>
</organism>
<dbReference type="SUPFAM" id="SSF53335">
    <property type="entry name" value="S-adenosyl-L-methionine-dependent methyltransferases"/>
    <property type="match status" value="1"/>
</dbReference>
<dbReference type="PANTHER" id="PTHR34203:SF15">
    <property type="entry name" value="SLL1173 PROTEIN"/>
    <property type="match status" value="1"/>
</dbReference>
<dbReference type="AlphaFoldDB" id="A0A1F5YUX7"/>
<dbReference type="Gene3D" id="3.40.50.150">
    <property type="entry name" value="Vaccinia Virus protein VP39"/>
    <property type="match status" value="1"/>
</dbReference>
<dbReference type="PANTHER" id="PTHR34203">
    <property type="entry name" value="METHYLTRANSFERASE, FKBM FAMILY PROTEIN"/>
    <property type="match status" value="1"/>
</dbReference>
<proteinExistence type="predicted"/>
<dbReference type="InterPro" id="IPR029063">
    <property type="entry name" value="SAM-dependent_MTases_sf"/>
</dbReference>
<evidence type="ECO:0000313" key="3">
    <source>
        <dbReference type="Proteomes" id="UP000176665"/>
    </source>
</evidence>
<sequence length="297" mass="33727">MMKKVLFKLLMFFTKSFSGKGYERIPVIISIYKLIIKISIPERITLINCRGNKMYIDVEDIGVANHLLNRGVHEPFDTELFEKLVKENMTVIIIGANIGYYTLIAAKRVGPNGMVYAFEPDSKNYKLLVRNIEANNYKNVLPVQVAVSDKKGVLKLYLDKSNFASSSLAEQNIVDKNGFEEIETNSLDNLFEEYRKDLKADLIQMDTQGAEGLILGGAKKIIGNNRLKIIMEFWPYGLNNMGTDALYLLKRLKNYGFKIGLVDETNKCISYLLSEKIVEMCKNSKNGMGHVNLLLEK</sequence>
<evidence type="ECO:0000313" key="2">
    <source>
        <dbReference type="EMBL" id="OGG03969.1"/>
    </source>
</evidence>
<reference evidence="2 3" key="1">
    <citation type="journal article" date="2016" name="Nat. Commun.">
        <title>Thousands of microbial genomes shed light on interconnected biogeochemical processes in an aquifer system.</title>
        <authorList>
            <person name="Anantharaman K."/>
            <person name="Brown C.T."/>
            <person name="Hug L.A."/>
            <person name="Sharon I."/>
            <person name="Castelle C.J."/>
            <person name="Probst A.J."/>
            <person name="Thomas B.C."/>
            <person name="Singh A."/>
            <person name="Wilkins M.J."/>
            <person name="Karaoz U."/>
            <person name="Brodie E.L."/>
            <person name="Williams K.H."/>
            <person name="Hubbard S.S."/>
            <person name="Banfield J.F."/>
        </authorList>
    </citation>
    <scope>NUCLEOTIDE SEQUENCE [LARGE SCALE GENOMIC DNA]</scope>
</reference>
<dbReference type="EMBL" id="MFJA01000011">
    <property type="protein sequence ID" value="OGG03969.1"/>
    <property type="molecule type" value="Genomic_DNA"/>
</dbReference>
<dbReference type="Pfam" id="PF05050">
    <property type="entry name" value="Methyltransf_21"/>
    <property type="match status" value="1"/>
</dbReference>
<evidence type="ECO:0000259" key="1">
    <source>
        <dbReference type="Pfam" id="PF05050"/>
    </source>
</evidence>